<feature type="compositionally biased region" description="Low complexity" evidence="1">
    <location>
        <begin position="374"/>
        <end position="384"/>
    </location>
</feature>
<reference evidence="2" key="1">
    <citation type="submission" date="2020-11" db="EMBL/GenBank/DDBJ databases">
        <title>Chlorella ohadii genome sequencing and assembly.</title>
        <authorList>
            <person name="Murik O."/>
            <person name="Treves H."/>
            <person name="Kedem I."/>
            <person name="Shotland Y."/>
            <person name="Kaplan A."/>
        </authorList>
    </citation>
    <scope>NUCLEOTIDE SEQUENCE</scope>
    <source>
        <strain evidence="2">1</strain>
    </source>
</reference>
<accession>A0AAD5H166</accession>
<organism evidence="2 3">
    <name type="scientific">Chlorella ohadii</name>
    <dbReference type="NCBI Taxonomy" id="2649997"/>
    <lineage>
        <taxon>Eukaryota</taxon>
        <taxon>Viridiplantae</taxon>
        <taxon>Chlorophyta</taxon>
        <taxon>core chlorophytes</taxon>
        <taxon>Trebouxiophyceae</taxon>
        <taxon>Chlorellales</taxon>
        <taxon>Chlorellaceae</taxon>
        <taxon>Chlorella clade</taxon>
        <taxon>Chlorella</taxon>
    </lineage>
</organism>
<evidence type="ECO:0000313" key="3">
    <source>
        <dbReference type="Proteomes" id="UP001205105"/>
    </source>
</evidence>
<feature type="compositionally biased region" description="Gly residues" evidence="1">
    <location>
        <begin position="385"/>
        <end position="402"/>
    </location>
</feature>
<gene>
    <name evidence="2" type="ORF">COHA_006071</name>
</gene>
<feature type="region of interest" description="Disordered" evidence="1">
    <location>
        <begin position="374"/>
        <end position="414"/>
    </location>
</feature>
<feature type="region of interest" description="Disordered" evidence="1">
    <location>
        <begin position="151"/>
        <end position="171"/>
    </location>
</feature>
<evidence type="ECO:0000313" key="2">
    <source>
        <dbReference type="EMBL" id="KAI7840289.1"/>
    </source>
</evidence>
<dbReference type="AlphaFoldDB" id="A0AAD5H166"/>
<keyword evidence="3" id="KW-1185">Reference proteome</keyword>
<feature type="compositionally biased region" description="Basic and acidic residues" evidence="1">
    <location>
        <begin position="156"/>
        <end position="165"/>
    </location>
</feature>
<protein>
    <submittedName>
        <fullName evidence="2">Uncharacterized protein</fullName>
    </submittedName>
</protein>
<name>A0AAD5H166_9CHLO</name>
<evidence type="ECO:0000256" key="1">
    <source>
        <dbReference type="SAM" id="MobiDB-lite"/>
    </source>
</evidence>
<proteinExistence type="predicted"/>
<dbReference type="EMBL" id="JADXDR010000083">
    <property type="protein sequence ID" value="KAI7840289.1"/>
    <property type="molecule type" value="Genomic_DNA"/>
</dbReference>
<sequence>MTDPLSLTRRYMLEESIKDAGHNHRLDHHESSGQLLADRKKGGQLGSVLQLLKLCVDRAVDSVEEDHNGDVLLLAYLLALLQQDLRARLQVFDAYADVEDSAVLGRRFALLQNSLLWRIWMDQRESDRERADVVRLAMKLIVGVASEQELQEVEEQETHAHRRDPDAEEQANPCICTPRQLAALGATLLNMLLDCFSAAEAAGGFVRARDNRMHRSNLRMLMDKQLKQLFWKNKGEGDLAEALCLTDEQSRAFLGGLGPRPPPAPAQPAALHAMHAHVAKAYYLEEASRRPAVLHAKQVEAAVNECDSGGHMGAFPVDPLMALRCLNLDKYRSIKVFTNVSGDTAANNLAVLACGIALAAHSLAASGAELPISGASSSSSTAGAQEGGSGGSGDGDHAGGSSGSEAGDGPEARRQLQQEAAEFLRFLADTHRQYCSGERKERALEMSRASVLELLHAQAAITTLA</sequence>
<dbReference type="Proteomes" id="UP001205105">
    <property type="component" value="Unassembled WGS sequence"/>
</dbReference>
<comment type="caution">
    <text evidence="2">The sequence shown here is derived from an EMBL/GenBank/DDBJ whole genome shotgun (WGS) entry which is preliminary data.</text>
</comment>